<dbReference type="PRINTS" id="PR00413">
    <property type="entry name" value="HADHALOGNASE"/>
</dbReference>
<dbReference type="NCBIfam" id="TIGR01509">
    <property type="entry name" value="HAD-SF-IA-v3"/>
    <property type="match status" value="1"/>
</dbReference>
<gene>
    <name evidence="1" type="ORF">AALM99_07865</name>
</gene>
<dbReference type="InterPro" id="IPR036412">
    <property type="entry name" value="HAD-like_sf"/>
</dbReference>
<proteinExistence type="predicted"/>
<protein>
    <submittedName>
        <fullName evidence="1">HAD-IIIA family hydrolase</fullName>
    </submittedName>
</protein>
<dbReference type="InterPro" id="IPR006439">
    <property type="entry name" value="HAD-SF_hydro_IA"/>
</dbReference>
<dbReference type="EMBL" id="JBCLSQ010000018">
    <property type="protein sequence ID" value="MEY8538356.1"/>
    <property type="molecule type" value="Genomic_DNA"/>
</dbReference>
<dbReference type="InterPro" id="IPR006549">
    <property type="entry name" value="HAD-SF_hydro_IIIA"/>
</dbReference>
<evidence type="ECO:0000313" key="1">
    <source>
        <dbReference type="EMBL" id="MEY8538356.1"/>
    </source>
</evidence>
<dbReference type="NCBIfam" id="TIGR01549">
    <property type="entry name" value="HAD-SF-IA-v1"/>
    <property type="match status" value="1"/>
</dbReference>
<keyword evidence="2" id="KW-1185">Reference proteome</keyword>
<organism evidence="1 2">
    <name type="scientific">Lactococcus muris</name>
    <dbReference type="NCBI Taxonomy" id="2941330"/>
    <lineage>
        <taxon>Bacteria</taxon>
        <taxon>Bacillati</taxon>
        <taxon>Bacillota</taxon>
        <taxon>Bacilli</taxon>
        <taxon>Lactobacillales</taxon>
        <taxon>Streptococcaceae</taxon>
        <taxon>Lactococcus</taxon>
    </lineage>
</organism>
<dbReference type="Pfam" id="PF13419">
    <property type="entry name" value="HAD_2"/>
    <property type="match status" value="1"/>
</dbReference>
<dbReference type="PANTHER" id="PTHR43434">
    <property type="entry name" value="PHOSPHOGLYCOLATE PHOSPHATASE"/>
    <property type="match status" value="1"/>
</dbReference>
<dbReference type="Proteomes" id="UP001565242">
    <property type="component" value="Unassembled WGS sequence"/>
</dbReference>
<dbReference type="InterPro" id="IPR023198">
    <property type="entry name" value="PGP-like_dom2"/>
</dbReference>
<dbReference type="PANTHER" id="PTHR43434:SF26">
    <property type="entry name" value="PYROPHOSPHATASE PPAX"/>
    <property type="match status" value="1"/>
</dbReference>
<evidence type="ECO:0000313" key="2">
    <source>
        <dbReference type="Proteomes" id="UP001565242"/>
    </source>
</evidence>
<dbReference type="InterPro" id="IPR041492">
    <property type="entry name" value="HAD_2"/>
</dbReference>
<dbReference type="GO" id="GO:0016787">
    <property type="term" value="F:hydrolase activity"/>
    <property type="evidence" value="ECO:0007669"/>
    <property type="project" value="UniProtKB-KW"/>
</dbReference>
<dbReference type="NCBIfam" id="TIGR01662">
    <property type="entry name" value="HAD-SF-IIIA"/>
    <property type="match status" value="1"/>
</dbReference>
<dbReference type="InterPro" id="IPR050155">
    <property type="entry name" value="HAD-like_hydrolase_sf"/>
</dbReference>
<dbReference type="SFLD" id="SFLDG01135">
    <property type="entry name" value="C1.5.6:_HAD__Beta-PGM__Phospha"/>
    <property type="match status" value="1"/>
</dbReference>
<dbReference type="SFLD" id="SFLDG01129">
    <property type="entry name" value="C1.5:_HAD__Beta-PGM__Phosphata"/>
    <property type="match status" value="1"/>
</dbReference>
<name>A0ABV4D9C4_9LACT</name>
<comment type="caution">
    <text evidence="1">The sequence shown here is derived from an EMBL/GenBank/DDBJ whole genome shotgun (WGS) entry which is preliminary data.</text>
</comment>
<sequence length="213" mass="24292">MEAYIFDFDGTLANSGKTGILATQSAFQEFNLKVPSEKMINYYTGIPIEKSFKKMLPDYAFRETEFQALLSAFRQYYKEYEQENLTLFPHIKEVLQELKSLGKRLYVVSSKHSVALKRNLEYLDIAVYFEGVVGSDQVEHYKPAPDGVLYILKTYRIDPEDSIMIGDASFDIQMGKAAGIKTCAVSWGAHSFEDLDNEAPNFLINHVEDLLKL</sequence>
<keyword evidence="1" id="KW-0378">Hydrolase</keyword>
<dbReference type="InterPro" id="IPR023214">
    <property type="entry name" value="HAD_sf"/>
</dbReference>
<dbReference type="Gene3D" id="1.10.150.240">
    <property type="entry name" value="Putative phosphatase, domain 2"/>
    <property type="match status" value="1"/>
</dbReference>
<dbReference type="SFLD" id="SFLDS00003">
    <property type="entry name" value="Haloacid_Dehalogenase"/>
    <property type="match status" value="1"/>
</dbReference>
<dbReference type="Gene3D" id="3.40.50.1000">
    <property type="entry name" value="HAD superfamily/HAD-like"/>
    <property type="match status" value="1"/>
</dbReference>
<dbReference type="RefSeq" id="WP_369918539.1">
    <property type="nucleotide sequence ID" value="NZ_JBCLSQ010000018.1"/>
</dbReference>
<accession>A0ABV4D9C4</accession>
<dbReference type="SUPFAM" id="SSF56784">
    <property type="entry name" value="HAD-like"/>
    <property type="match status" value="1"/>
</dbReference>
<reference evidence="1 2" key="1">
    <citation type="submission" date="2024-03" db="EMBL/GenBank/DDBJ databases">
        <title>Mouse gut bacterial collection (mGBC) of GemPharmatech.</title>
        <authorList>
            <person name="He Y."/>
            <person name="Dong L."/>
            <person name="Wu D."/>
            <person name="Gao X."/>
            <person name="Lin Z."/>
        </authorList>
    </citation>
    <scope>NUCLEOTIDE SEQUENCE [LARGE SCALE GENOMIC DNA]</scope>
    <source>
        <strain evidence="1 2">20-218</strain>
    </source>
</reference>